<dbReference type="Proteomes" id="UP001057753">
    <property type="component" value="Unassembled WGS sequence"/>
</dbReference>
<keyword evidence="2" id="KW-0732">Signal</keyword>
<feature type="signal peptide" evidence="2">
    <location>
        <begin position="1"/>
        <end position="21"/>
    </location>
</feature>
<feature type="chain" id="PRO_5040322781" evidence="2">
    <location>
        <begin position="22"/>
        <end position="46"/>
    </location>
</feature>
<keyword evidence="4" id="KW-1185">Reference proteome</keyword>
<sequence length="46" mass="4886">MKRKLLLTALTSMFVVGVLGACGDMENQPMNDNGGLENNGMNDGDI</sequence>
<dbReference type="PROSITE" id="PS51257">
    <property type="entry name" value="PROKAR_LIPOPROTEIN"/>
    <property type="match status" value="1"/>
</dbReference>
<comment type="caution">
    <text evidence="3">The sequence shown here is derived from an EMBL/GenBank/DDBJ whole genome shotgun (WGS) entry which is preliminary data.</text>
</comment>
<evidence type="ECO:0000256" key="1">
    <source>
        <dbReference type="SAM" id="MobiDB-lite"/>
    </source>
</evidence>
<evidence type="ECO:0000313" key="3">
    <source>
        <dbReference type="EMBL" id="MCR6098526.1"/>
    </source>
</evidence>
<organism evidence="3 4">
    <name type="scientific">Salipaludibacillus agaradhaerens</name>
    <name type="common">Bacillus agaradhaerens</name>
    <dbReference type="NCBI Taxonomy" id="76935"/>
    <lineage>
        <taxon>Bacteria</taxon>
        <taxon>Bacillati</taxon>
        <taxon>Bacillota</taxon>
        <taxon>Bacilli</taxon>
        <taxon>Bacillales</taxon>
        <taxon>Bacillaceae</taxon>
    </lineage>
</organism>
<reference evidence="3" key="1">
    <citation type="submission" date="2020-06" db="EMBL/GenBank/DDBJ databases">
        <title>Insight into the genomes of haloalkaliphilic bacilli from Kenyan soda lakes.</title>
        <authorList>
            <person name="Mwirichia R."/>
            <person name="Villamizar G.C."/>
            <person name="Poehlein A."/>
            <person name="Mugweru J."/>
            <person name="Kipnyargis A."/>
            <person name="Kiplimo D."/>
            <person name="Orwa P."/>
            <person name="Daniel R."/>
        </authorList>
    </citation>
    <scope>NUCLEOTIDE SEQUENCE</scope>
    <source>
        <strain evidence="3">B1096_S55</strain>
    </source>
</reference>
<evidence type="ECO:0000256" key="2">
    <source>
        <dbReference type="SAM" id="SignalP"/>
    </source>
</evidence>
<name>A0A9Q4B592_SALAG</name>
<accession>A0A9Q4B592</accession>
<evidence type="ECO:0000313" key="4">
    <source>
        <dbReference type="Proteomes" id="UP001057753"/>
    </source>
</evidence>
<protein>
    <submittedName>
        <fullName evidence="3">Uncharacterized protein</fullName>
    </submittedName>
</protein>
<dbReference type="RefSeq" id="WP_257822944.1">
    <property type="nucleotide sequence ID" value="NZ_JABXYM010000002.1"/>
</dbReference>
<proteinExistence type="predicted"/>
<feature type="region of interest" description="Disordered" evidence="1">
    <location>
        <begin position="27"/>
        <end position="46"/>
    </location>
</feature>
<dbReference type="AlphaFoldDB" id="A0A9Q4B592"/>
<dbReference type="EMBL" id="JABXYM010000002">
    <property type="protein sequence ID" value="MCR6098526.1"/>
    <property type="molecule type" value="Genomic_DNA"/>
</dbReference>
<gene>
    <name evidence="3" type="ORF">HXA33_18635</name>
</gene>